<keyword evidence="2" id="KW-0472">Membrane</keyword>
<dbReference type="Proteomes" id="UP001163255">
    <property type="component" value="Chromosome"/>
</dbReference>
<protein>
    <submittedName>
        <fullName evidence="3">Phage holin family protein</fullName>
    </submittedName>
</protein>
<accession>A0ABY6GNF9</accession>
<gene>
    <name evidence="3" type="ORF">NX720_15345</name>
</gene>
<evidence type="ECO:0000313" key="4">
    <source>
        <dbReference type="Proteomes" id="UP001163255"/>
    </source>
</evidence>
<sequence>MNKKPEKSGWNHFGRNKKKAQSMDEMNNEWSPKVLTVCIAVGAAVVRLIMDARHITFLAVLRAVFVAAFVAYLVGEGLAEVDLSSGTKNAIVGVASLLSRELVEGLIQLADQWQRNPKAFIDSIRKGGK</sequence>
<evidence type="ECO:0000313" key="3">
    <source>
        <dbReference type="EMBL" id="UYM14272.1"/>
    </source>
</evidence>
<dbReference type="RefSeq" id="WP_262595676.1">
    <property type="nucleotide sequence ID" value="NZ_CP103300.1"/>
</dbReference>
<keyword evidence="2" id="KW-0812">Transmembrane</keyword>
<keyword evidence="2" id="KW-1133">Transmembrane helix</keyword>
<evidence type="ECO:0000256" key="2">
    <source>
        <dbReference type="SAM" id="Phobius"/>
    </source>
</evidence>
<keyword evidence="4" id="KW-1185">Reference proteome</keyword>
<dbReference type="EMBL" id="CP103300">
    <property type="protein sequence ID" value="UYM14272.1"/>
    <property type="molecule type" value="Genomic_DNA"/>
</dbReference>
<reference evidence="3" key="1">
    <citation type="submission" date="2022-10" db="EMBL/GenBank/DDBJ databases">
        <title>Completed Genome Sequence of two octocoral isolated bacterium, Endozoicomonas euniceicola EF212T and Endozoicomonas gorgoniicola PS125T.</title>
        <authorList>
            <person name="Chiou Y.-J."/>
            <person name="Chen Y.-H."/>
        </authorList>
    </citation>
    <scope>NUCLEOTIDE SEQUENCE</scope>
    <source>
        <strain evidence="3">EF212</strain>
    </source>
</reference>
<evidence type="ECO:0000256" key="1">
    <source>
        <dbReference type="SAM" id="MobiDB-lite"/>
    </source>
</evidence>
<feature type="region of interest" description="Disordered" evidence="1">
    <location>
        <begin position="1"/>
        <end position="22"/>
    </location>
</feature>
<proteinExistence type="predicted"/>
<feature type="transmembrane region" description="Helical" evidence="2">
    <location>
        <begin position="57"/>
        <end position="75"/>
    </location>
</feature>
<name>A0ABY6GNF9_9GAMM</name>
<organism evidence="3 4">
    <name type="scientific">Endozoicomonas euniceicola</name>
    <dbReference type="NCBI Taxonomy" id="1234143"/>
    <lineage>
        <taxon>Bacteria</taxon>
        <taxon>Pseudomonadati</taxon>
        <taxon>Pseudomonadota</taxon>
        <taxon>Gammaproteobacteria</taxon>
        <taxon>Oceanospirillales</taxon>
        <taxon>Endozoicomonadaceae</taxon>
        <taxon>Endozoicomonas</taxon>
    </lineage>
</organism>